<feature type="transmembrane region" description="Helical" evidence="5">
    <location>
        <begin position="12"/>
        <end position="37"/>
    </location>
</feature>
<feature type="transmembrane region" description="Helical" evidence="5">
    <location>
        <begin position="49"/>
        <end position="66"/>
    </location>
</feature>
<dbReference type="Proteomes" id="UP000887228">
    <property type="component" value="Unassembled WGS sequence"/>
</dbReference>
<name>A0ABD0AXG9_AQUAC</name>
<dbReference type="AlphaFoldDB" id="A0ABD0AXG9"/>
<dbReference type="Pfam" id="PF04140">
    <property type="entry name" value="ICMT"/>
    <property type="match status" value="1"/>
</dbReference>
<evidence type="ECO:0000256" key="5">
    <source>
        <dbReference type="SAM" id="Phobius"/>
    </source>
</evidence>
<evidence type="ECO:0000256" key="4">
    <source>
        <dbReference type="ARBA" id="ARBA00023136"/>
    </source>
</evidence>
<gene>
    <name evidence="6" type="ORF">KAM436_30570</name>
</gene>
<feature type="transmembrane region" description="Helical" evidence="5">
    <location>
        <begin position="174"/>
        <end position="194"/>
    </location>
</feature>
<keyword evidence="3 5" id="KW-1133">Transmembrane helix</keyword>
<keyword evidence="2 5" id="KW-0812">Transmembrane</keyword>
<protein>
    <submittedName>
        <fullName evidence="6">Membrane protein</fullName>
    </submittedName>
</protein>
<dbReference type="InterPro" id="IPR007269">
    <property type="entry name" value="ICMT_MeTrfase"/>
</dbReference>
<feature type="transmembrane region" description="Helical" evidence="5">
    <location>
        <begin position="137"/>
        <end position="162"/>
    </location>
</feature>
<reference evidence="6 7" key="1">
    <citation type="submission" date="2021-07" db="EMBL/GenBank/DDBJ databases">
        <title>Whole genome sequencing of carbapenem-resistant Pseudomonas spp. isolated in Japan.</title>
        <authorList>
            <person name="Suzuki M."/>
            <person name="Maehana S."/>
            <person name="Kitasato H."/>
        </authorList>
    </citation>
    <scope>NUCLEOTIDE SEQUENCE [LARGE SCALE GENOMIC DNA]</scope>
    <source>
        <strain evidence="6 7">KAM436</strain>
    </source>
</reference>
<accession>A0ABD0AXG9</accession>
<dbReference type="GO" id="GO:0016020">
    <property type="term" value="C:membrane"/>
    <property type="evidence" value="ECO:0007669"/>
    <property type="project" value="UniProtKB-SubCell"/>
</dbReference>
<dbReference type="EMBL" id="BPMT01000013">
    <property type="protein sequence ID" value="GIZ94089.1"/>
    <property type="molecule type" value="Genomic_DNA"/>
</dbReference>
<comment type="subcellular location">
    <subcellularLocation>
        <location evidence="1">Membrane</location>
        <topology evidence="1">Multi-pass membrane protein</topology>
    </subcellularLocation>
</comment>
<evidence type="ECO:0000256" key="3">
    <source>
        <dbReference type="ARBA" id="ARBA00022989"/>
    </source>
</evidence>
<feature type="transmembrane region" description="Helical" evidence="5">
    <location>
        <begin position="214"/>
        <end position="239"/>
    </location>
</feature>
<organism evidence="6 7">
    <name type="scientific">Aquipseudomonas alcaligenes</name>
    <name type="common">Pseudomonas alcaligenes</name>
    <dbReference type="NCBI Taxonomy" id="43263"/>
    <lineage>
        <taxon>Bacteria</taxon>
        <taxon>Pseudomonadati</taxon>
        <taxon>Pseudomonadota</taxon>
        <taxon>Gammaproteobacteria</taxon>
        <taxon>Pseudomonadales</taxon>
        <taxon>Pseudomonadaceae</taxon>
        <taxon>Aquipseudomonas</taxon>
    </lineage>
</organism>
<sequence length="339" mass="38793">MIPSHRLSIAQVAARTLAIRCGLVGVLVFSSLMSALFSSWPATTFNFDYLLTLPFLLLVIPYYVAWAGRRLGDEEDGHERFGQLLQGRRAWCWAEQKTYVLAWWVKFFFIPLMYAFLNDALVGVLRFSWQGDAVTLVLGLFMFGLCCDLVIAFAGYLFSLRLLGGDIRSVDGTWLGWFSCMICYPPLLGIFHYIKQQVDGLVWSDWLLPNGPLYWVWAVLLSGTWLVYWVATASFGLKFSNLSWRGLVDRGPYRFTKHPAYLAKNIYWWLHTVPFIGVQGWADLSRNLLGLAFVSLVYYLRARTEEAHLMAFPEYAAYAAHIERHGLLARVRRGLGGQR</sequence>
<evidence type="ECO:0000256" key="1">
    <source>
        <dbReference type="ARBA" id="ARBA00004141"/>
    </source>
</evidence>
<comment type="caution">
    <text evidence="6">The sequence shown here is derived from an EMBL/GenBank/DDBJ whole genome shotgun (WGS) entry which is preliminary data.</text>
</comment>
<dbReference type="Gene3D" id="1.20.120.1630">
    <property type="match status" value="1"/>
</dbReference>
<evidence type="ECO:0000313" key="7">
    <source>
        <dbReference type="Proteomes" id="UP000887228"/>
    </source>
</evidence>
<feature type="transmembrane region" description="Helical" evidence="5">
    <location>
        <begin position="98"/>
        <end position="117"/>
    </location>
</feature>
<proteinExistence type="predicted"/>
<evidence type="ECO:0000313" key="6">
    <source>
        <dbReference type="EMBL" id="GIZ94089.1"/>
    </source>
</evidence>
<keyword evidence="4 5" id="KW-0472">Membrane</keyword>
<evidence type="ECO:0000256" key="2">
    <source>
        <dbReference type="ARBA" id="ARBA00022692"/>
    </source>
</evidence>